<protein>
    <submittedName>
        <fullName evidence="1">Uncharacterized protein</fullName>
    </submittedName>
</protein>
<keyword evidence="2" id="KW-1185">Reference proteome</keyword>
<evidence type="ECO:0000313" key="2">
    <source>
        <dbReference type="Proteomes" id="UP001057279"/>
    </source>
</evidence>
<comment type="caution">
    <text evidence="1">The sequence shown here is derived from an EMBL/GenBank/DDBJ whole genome shotgun (WGS) entry which is preliminary data.</text>
</comment>
<dbReference type="Proteomes" id="UP001057279">
    <property type="component" value="Linkage Group LG02"/>
</dbReference>
<reference evidence="1" key="1">
    <citation type="submission" date="2022-03" db="EMBL/GenBank/DDBJ databases">
        <title>Genomic analyses of argali, domestic sheep and their hybrids provide insights into chromosomal evolution, heterosis and genetic basis of agronomic traits.</title>
        <authorList>
            <person name="Li M."/>
        </authorList>
    </citation>
    <scope>NUCLEOTIDE SEQUENCE</scope>
    <source>
        <strain evidence="1">F1 hybrid</strain>
    </source>
</reference>
<sequence length="487" mass="56145">MPASLYPERSTAESTLSGPFASTAITGKKQNYAQPITKPVVSPKMKVHLGKQEESNKLPNEVINVSPGYRLVRNREQISVTLGDEMFDRKKHSESEDMGKVKISSESPNYPYSLLASLPKRAVSELNNLTAKFPSPSPPSASAPLPHDDGGSAEHSLALTGPEPVMLRESPGRHSLEALWVMGYLSRRTDIIADLKEQISELTVIIEQMNRDHRSAQKLLSNEMDLRCAEMQKNFESKTRELEEAHAAQLSELEKNYKAALKAEKLAAQDKLEEMGKEYKYLKNMFHIYQDSIYDEMEDKWSKKKAEWEKDEKLERERILLQQKHRITRKFELESEEERKKINESYTAIFENFSQEKEELLKQHERDTLQLEELRKTKEVIEEELYAQALILESLNTTLYQTQMELQREKAAVATLEKTLQIKLTEAEDKLKYTIHYLTEENIHLRQKILAKNEEIYDEQFGRSTSVTVYEHISDTSEDGDSETQEA</sequence>
<name>A0ACB9VFQ8_9CETA</name>
<evidence type="ECO:0000313" key="1">
    <source>
        <dbReference type="EMBL" id="KAI4588354.1"/>
    </source>
</evidence>
<dbReference type="EMBL" id="CM043027">
    <property type="protein sequence ID" value="KAI4588354.1"/>
    <property type="molecule type" value="Genomic_DNA"/>
</dbReference>
<gene>
    <name evidence="1" type="ORF">MJG53_002762</name>
</gene>
<proteinExistence type="predicted"/>
<organism evidence="1 2">
    <name type="scientific">Ovis ammon polii x Ovis aries</name>
    <dbReference type="NCBI Taxonomy" id="2918886"/>
    <lineage>
        <taxon>Eukaryota</taxon>
        <taxon>Metazoa</taxon>
        <taxon>Chordata</taxon>
        <taxon>Craniata</taxon>
        <taxon>Vertebrata</taxon>
        <taxon>Euteleostomi</taxon>
        <taxon>Mammalia</taxon>
        <taxon>Eutheria</taxon>
        <taxon>Laurasiatheria</taxon>
        <taxon>Artiodactyla</taxon>
        <taxon>Ruminantia</taxon>
        <taxon>Pecora</taxon>
        <taxon>Bovidae</taxon>
        <taxon>Caprinae</taxon>
        <taxon>Ovis</taxon>
    </lineage>
</organism>
<accession>A0ACB9VFQ8</accession>